<name>A0A086J6F7_TOXGO</name>
<dbReference type="VEuPathDB" id="ToxoDB:TGP89_422100"/>
<dbReference type="Proteomes" id="UP000028828">
    <property type="component" value="Unassembled WGS sequence"/>
</dbReference>
<dbReference type="AlphaFoldDB" id="A0A086J6F7"/>
<accession>A0A086J6F7</accession>
<evidence type="ECO:0000313" key="2">
    <source>
        <dbReference type="EMBL" id="KFG27725.1"/>
    </source>
</evidence>
<dbReference type="EMBL" id="AEYI02002654">
    <property type="protein sequence ID" value="KFG27725.1"/>
    <property type="molecule type" value="Genomic_DNA"/>
</dbReference>
<evidence type="ECO:0000256" key="1">
    <source>
        <dbReference type="SAM" id="MobiDB-lite"/>
    </source>
</evidence>
<feature type="compositionally biased region" description="Basic residues" evidence="1">
    <location>
        <begin position="17"/>
        <end position="26"/>
    </location>
</feature>
<organism evidence="2 3">
    <name type="scientific">Toxoplasma gondii p89</name>
    <dbReference type="NCBI Taxonomy" id="943119"/>
    <lineage>
        <taxon>Eukaryota</taxon>
        <taxon>Sar</taxon>
        <taxon>Alveolata</taxon>
        <taxon>Apicomplexa</taxon>
        <taxon>Conoidasida</taxon>
        <taxon>Coccidia</taxon>
        <taxon>Eucoccidiorida</taxon>
        <taxon>Eimeriorina</taxon>
        <taxon>Sarcocystidae</taxon>
        <taxon>Toxoplasma</taxon>
    </lineage>
</organism>
<sequence length="53" mass="6148">MAGAPANWREGKAAKDRQRKKKKKRQDGRFWDSIGRPRFVMAPMVDASELAFR</sequence>
<feature type="non-terminal residue" evidence="2">
    <location>
        <position position="53"/>
    </location>
</feature>
<reference evidence="2 3" key="1">
    <citation type="submission" date="2014-03" db="EMBL/GenBank/DDBJ databases">
        <authorList>
            <person name="Sibley D."/>
            <person name="Venepally P."/>
            <person name="Karamycheva S."/>
            <person name="Hadjithomas M."/>
            <person name="Khan A."/>
            <person name="Brunk B."/>
            <person name="Roos D."/>
            <person name="Caler E."/>
            <person name="Lorenzi H."/>
        </authorList>
    </citation>
    <scope>NUCLEOTIDE SEQUENCE [LARGE SCALE GENOMIC DNA]</scope>
    <source>
        <strain evidence="3">p89</strain>
    </source>
</reference>
<feature type="region of interest" description="Disordered" evidence="1">
    <location>
        <begin position="1"/>
        <end position="31"/>
    </location>
</feature>
<gene>
    <name evidence="2" type="ORF">TGP89_422100</name>
</gene>
<evidence type="ECO:0000313" key="3">
    <source>
        <dbReference type="Proteomes" id="UP000028828"/>
    </source>
</evidence>
<comment type="caution">
    <text evidence="2">The sequence shown here is derived from an EMBL/GenBank/DDBJ whole genome shotgun (WGS) entry which is preliminary data.</text>
</comment>
<protein>
    <submittedName>
        <fullName evidence="2">Dihydrouridine synthase (Dus)</fullName>
    </submittedName>
</protein>
<proteinExistence type="predicted"/>